<dbReference type="OMA" id="YETECPI"/>
<organism evidence="3 4">
    <name type="scientific">Mucor circinelloides f. circinelloides (strain 1006PhL)</name>
    <name type="common">Mucormycosis agent</name>
    <name type="synonym">Calyptromyces circinelloides</name>
    <dbReference type="NCBI Taxonomy" id="1220926"/>
    <lineage>
        <taxon>Eukaryota</taxon>
        <taxon>Fungi</taxon>
        <taxon>Fungi incertae sedis</taxon>
        <taxon>Mucoromycota</taxon>
        <taxon>Mucoromycotina</taxon>
        <taxon>Mucoromycetes</taxon>
        <taxon>Mucorales</taxon>
        <taxon>Mucorineae</taxon>
        <taxon>Mucoraceae</taxon>
        <taxon>Mucor</taxon>
    </lineage>
</organism>
<dbReference type="SUPFAM" id="SSF57850">
    <property type="entry name" value="RING/U-box"/>
    <property type="match status" value="1"/>
</dbReference>
<dbReference type="InterPro" id="IPR039301">
    <property type="entry name" value="Sip5/DA2"/>
</dbReference>
<keyword evidence="4" id="KW-1185">Reference proteome</keyword>
<comment type="similarity">
    <text evidence="1">Belongs to the SIP5 family.</text>
</comment>
<evidence type="ECO:0000313" key="3">
    <source>
        <dbReference type="EMBL" id="EPB87543.1"/>
    </source>
</evidence>
<dbReference type="VEuPathDB" id="FungiDB:HMPREF1544_05634"/>
<evidence type="ECO:0000256" key="2">
    <source>
        <dbReference type="SAM" id="MobiDB-lite"/>
    </source>
</evidence>
<dbReference type="Proteomes" id="UP000014254">
    <property type="component" value="Unassembled WGS sequence"/>
</dbReference>
<dbReference type="OrthoDB" id="21471at2759"/>
<dbReference type="PANTHER" id="PTHR31315:SF1">
    <property type="entry name" value="PROTEIN SIP5"/>
    <property type="match status" value="1"/>
</dbReference>
<evidence type="ECO:0000256" key="1">
    <source>
        <dbReference type="ARBA" id="ARBA00010402"/>
    </source>
</evidence>
<sequence>MGHACSKVVSTTHLTSVDHGSLVPQGIYTTDNDYDINIVRHLIRKGQLAPFYTGLNEPCSDYKKLSYETECPICFLYYPSRMNRTRCCDKSICTECFLQLRRSSSSPLVPAVCPFCVQPDLGVLYIPPEWSKHYMAFKKRRRDLFNSTEEKNPRRKWRLDRDDPDVVLVDTIRPRWEEMLEERRSSAVGTTRRRRVQLNNGERSSRSGRRSSSSYNLERYSSQESTHTIYDTFANVDLEDILVMEAIRLSLVTANASANAGNDPPTSATSNNTTTTTTTTNNI</sequence>
<dbReference type="eggNOG" id="KOG2789">
    <property type="taxonomic scope" value="Eukaryota"/>
</dbReference>
<evidence type="ECO:0008006" key="5">
    <source>
        <dbReference type="Google" id="ProtNLM"/>
    </source>
</evidence>
<feature type="compositionally biased region" description="Low complexity" evidence="2">
    <location>
        <begin position="210"/>
        <end position="221"/>
    </location>
</feature>
<evidence type="ECO:0000313" key="4">
    <source>
        <dbReference type="Proteomes" id="UP000014254"/>
    </source>
</evidence>
<feature type="region of interest" description="Disordered" evidence="2">
    <location>
        <begin position="181"/>
        <end position="221"/>
    </location>
</feature>
<dbReference type="PANTHER" id="PTHR31315">
    <property type="entry name" value="PROTEIN SIP5"/>
    <property type="match status" value="1"/>
</dbReference>
<gene>
    <name evidence="3" type="ORF">HMPREF1544_05634</name>
</gene>
<dbReference type="GO" id="GO:0005737">
    <property type="term" value="C:cytoplasm"/>
    <property type="evidence" value="ECO:0007669"/>
    <property type="project" value="TreeGrafter"/>
</dbReference>
<feature type="compositionally biased region" description="Low complexity" evidence="2">
    <location>
        <begin position="266"/>
        <end position="283"/>
    </location>
</feature>
<dbReference type="InParanoid" id="S2JXN3"/>
<dbReference type="STRING" id="1220926.S2JXN3"/>
<reference evidence="4" key="1">
    <citation type="submission" date="2013-05" db="EMBL/GenBank/DDBJ databases">
        <title>The Genome sequence of Mucor circinelloides f. circinelloides 1006PhL.</title>
        <authorList>
            <consortium name="The Broad Institute Genomics Platform"/>
            <person name="Cuomo C."/>
            <person name="Earl A."/>
            <person name="Findley K."/>
            <person name="Lee S.C."/>
            <person name="Walker B."/>
            <person name="Young S."/>
            <person name="Zeng Q."/>
            <person name="Gargeya S."/>
            <person name="Fitzgerald M."/>
            <person name="Haas B."/>
            <person name="Abouelleil A."/>
            <person name="Allen A.W."/>
            <person name="Alvarado L."/>
            <person name="Arachchi H.M."/>
            <person name="Berlin A.M."/>
            <person name="Chapman S.B."/>
            <person name="Gainer-Dewar J."/>
            <person name="Goldberg J."/>
            <person name="Griggs A."/>
            <person name="Gujja S."/>
            <person name="Hansen M."/>
            <person name="Howarth C."/>
            <person name="Imamovic A."/>
            <person name="Ireland A."/>
            <person name="Larimer J."/>
            <person name="McCowan C."/>
            <person name="Murphy C."/>
            <person name="Pearson M."/>
            <person name="Poon T.W."/>
            <person name="Priest M."/>
            <person name="Roberts A."/>
            <person name="Saif S."/>
            <person name="Shea T."/>
            <person name="Sisk P."/>
            <person name="Sykes S."/>
            <person name="Wortman J."/>
            <person name="Nusbaum C."/>
            <person name="Birren B."/>
        </authorList>
    </citation>
    <scope>NUCLEOTIDE SEQUENCE [LARGE SCALE GENOMIC DNA]</scope>
    <source>
        <strain evidence="4">1006PhL</strain>
    </source>
</reference>
<name>S2JXN3_MUCC1</name>
<feature type="region of interest" description="Disordered" evidence="2">
    <location>
        <begin position="258"/>
        <end position="283"/>
    </location>
</feature>
<accession>S2JXN3</accession>
<protein>
    <recommendedName>
        <fullName evidence="5">RING-type domain-containing protein</fullName>
    </recommendedName>
</protein>
<dbReference type="AlphaFoldDB" id="S2JXN3"/>
<proteinExistence type="inferred from homology"/>
<dbReference type="EMBL" id="KE123966">
    <property type="protein sequence ID" value="EPB87543.1"/>
    <property type="molecule type" value="Genomic_DNA"/>
</dbReference>